<keyword evidence="8" id="KW-0067">ATP-binding</keyword>
<comment type="subcellular location">
    <subcellularLocation>
        <location evidence="1">Cytoplasm</location>
    </subcellularLocation>
</comment>
<dbReference type="GO" id="GO:0005524">
    <property type="term" value="F:ATP binding"/>
    <property type="evidence" value="ECO:0007669"/>
    <property type="project" value="UniProtKB-KW"/>
</dbReference>
<evidence type="ECO:0000313" key="11">
    <source>
        <dbReference type="EMBL" id="KJH40514.1"/>
    </source>
</evidence>
<keyword evidence="6" id="KW-0547">Nucleotide-binding</keyword>
<evidence type="ECO:0000259" key="10">
    <source>
        <dbReference type="Pfam" id="PF09027"/>
    </source>
</evidence>
<dbReference type="InterPro" id="IPR037085">
    <property type="entry name" value="Cdc42-bd-like_dom_sf"/>
</dbReference>
<reference evidence="11 12" key="1">
    <citation type="submission" date="2013-11" db="EMBL/GenBank/DDBJ databases">
        <title>Draft genome of the bovine lungworm Dictyocaulus viviparus.</title>
        <authorList>
            <person name="Mitreva M."/>
        </authorList>
    </citation>
    <scope>NUCLEOTIDE SEQUENCE [LARGE SCALE GENOMIC DNA]</scope>
    <source>
        <strain evidence="11 12">HannoverDv2000</strain>
    </source>
</reference>
<proteinExistence type="predicted"/>
<keyword evidence="7" id="KW-0418">Kinase</keyword>
<dbReference type="EC" id="2.7.10.2" evidence="2"/>
<evidence type="ECO:0000256" key="7">
    <source>
        <dbReference type="ARBA" id="ARBA00022777"/>
    </source>
</evidence>
<sequence>MTNCSQKDVCPSVGNDRISLPIRGSFIHAAHGDVFGQESWGTPEKIDEIYLKNPVVADSLDFAMNGVPMMTSSVTGISAPNLPISRAVCPPSSSSELRNLFKIDWEEDFDTASFDTHLSPQNVDNKGEGL</sequence>
<reference evidence="12" key="2">
    <citation type="journal article" date="2016" name="Sci. Rep.">
        <title>Dictyocaulus viviparus genome, variome and transcriptome elucidate lungworm biology and support future intervention.</title>
        <authorList>
            <person name="McNulty S.N."/>
            <person name="Strube C."/>
            <person name="Rosa B.A."/>
            <person name="Martin J.C."/>
            <person name="Tyagi R."/>
            <person name="Choi Y.J."/>
            <person name="Wang Q."/>
            <person name="Hallsworth Pepin K."/>
            <person name="Zhang X."/>
            <person name="Ozersky P."/>
            <person name="Wilson R.K."/>
            <person name="Sternberg P.W."/>
            <person name="Gasser R.B."/>
            <person name="Mitreva M."/>
        </authorList>
    </citation>
    <scope>NUCLEOTIDE SEQUENCE [LARGE SCALE GENOMIC DNA]</scope>
    <source>
        <strain evidence="12">HannoverDv2000</strain>
    </source>
</reference>
<evidence type="ECO:0000256" key="5">
    <source>
        <dbReference type="ARBA" id="ARBA00022679"/>
    </source>
</evidence>
<evidence type="ECO:0000256" key="2">
    <source>
        <dbReference type="ARBA" id="ARBA00011903"/>
    </source>
</evidence>
<gene>
    <name evidence="11" type="ORF">DICVIV_13527</name>
</gene>
<keyword evidence="12" id="KW-1185">Reference proteome</keyword>
<keyword evidence="4" id="KW-0963">Cytoplasm</keyword>
<protein>
    <recommendedName>
        <fullName evidence="2">non-specific protein-tyrosine kinase</fullName>
        <ecNumber evidence="2">2.7.10.2</ecNumber>
    </recommendedName>
</protein>
<name>A0A0D8XA53_DICVI</name>
<dbReference type="FunFam" id="4.10.680.10:FF:000001">
    <property type="entry name" value="activated CDC42 kinase 1 isoform X1"/>
    <property type="match status" value="1"/>
</dbReference>
<dbReference type="Pfam" id="PF09027">
    <property type="entry name" value="GTPase_binding"/>
    <property type="match status" value="1"/>
</dbReference>
<evidence type="ECO:0000256" key="8">
    <source>
        <dbReference type="ARBA" id="ARBA00022840"/>
    </source>
</evidence>
<keyword evidence="3" id="KW-0728">SH3 domain</keyword>
<organism evidence="11 12">
    <name type="scientific">Dictyocaulus viviparus</name>
    <name type="common">Bovine lungworm</name>
    <dbReference type="NCBI Taxonomy" id="29172"/>
    <lineage>
        <taxon>Eukaryota</taxon>
        <taxon>Metazoa</taxon>
        <taxon>Ecdysozoa</taxon>
        <taxon>Nematoda</taxon>
        <taxon>Chromadorea</taxon>
        <taxon>Rhabditida</taxon>
        <taxon>Rhabditina</taxon>
        <taxon>Rhabditomorpha</taxon>
        <taxon>Strongyloidea</taxon>
        <taxon>Metastrongylidae</taxon>
        <taxon>Dictyocaulus</taxon>
    </lineage>
</organism>
<feature type="domain" description="Cdc42 binding" evidence="10">
    <location>
        <begin position="15"/>
        <end position="64"/>
    </location>
</feature>
<keyword evidence="9" id="KW-0829">Tyrosine-protein kinase</keyword>
<dbReference type="Gene3D" id="4.10.680.10">
    <property type="entry name" value="Cdc42-like binding domain"/>
    <property type="match status" value="1"/>
</dbReference>
<dbReference type="OrthoDB" id="5871657at2759"/>
<accession>A0A0D8XA53</accession>
<dbReference type="EMBL" id="KN717155">
    <property type="protein sequence ID" value="KJH40514.1"/>
    <property type="molecule type" value="Genomic_DNA"/>
</dbReference>
<dbReference type="STRING" id="29172.A0A0D8XA53"/>
<dbReference type="AlphaFoldDB" id="A0A0D8XA53"/>
<evidence type="ECO:0000313" key="12">
    <source>
        <dbReference type="Proteomes" id="UP000053766"/>
    </source>
</evidence>
<evidence type="ECO:0000256" key="3">
    <source>
        <dbReference type="ARBA" id="ARBA00022443"/>
    </source>
</evidence>
<dbReference type="GO" id="GO:0004715">
    <property type="term" value="F:non-membrane spanning protein tyrosine kinase activity"/>
    <property type="evidence" value="ECO:0007669"/>
    <property type="project" value="UniProtKB-EC"/>
</dbReference>
<keyword evidence="5" id="KW-0808">Transferase</keyword>
<evidence type="ECO:0000256" key="1">
    <source>
        <dbReference type="ARBA" id="ARBA00004496"/>
    </source>
</evidence>
<dbReference type="GO" id="GO:0005737">
    <property type="term" value="C:cytoplasm"/>
    <property type="evidence" value="ECO:0007669"/>
    <property type="project" value="UniProtKB-SubCell"/>
</dbReference>
<evidence type="ECO:0000256" key="9">
    <source>
        <dbReference type="ARBA" id="ARBA00023137"/>
    </source>
</evidence>
<evidence type="ECO:0000256" key="6">
    <source>
        <dbReference type="ARBA" id="ARBA00022741"/>
    </source>
</evidence>
<evidence type="ECO:0000256" key="4">
    <source>
        <dbReference type="ARBA" id="ARBA00022490"/>
    </source>
</evidence>
<dbReference type="Proteomes" id="UP000053766">
    <property type="component" value="Unassembled WGS sequence"/>
</dbReference>
<dbReference type="InterPro" id="IPR015116">
    <property type="entry name" value="Cdc42-bd-like"/>
</dbReference>